<dbReference type="GO" id="GO:0006281">
    <property type="term" value="P:DNA repair"/>
    <property type="evidence" value="ECO:0007669"/>
    <property type="project" value="TreeGrafter"/>
</dbReference>
<dbReference type="SFLD" id="SFLDS00003">
    <property type="entry name" value="Haloacid_Dehalogenase"/>
    <property type="match status" value="1"/>
</dbReference>
<dbReference type="InterPro" id="IPR036412">
    <property type="entry name" value="HAD-like_sf"/>
</dbReference>
<dbReference type="SUPFAM" id="SSF56784">
    <property type="entry name" value="HAD-like"/>
    <property type="match status" value="1"/>
</dbReference>
<dbReference type="PANTHER" id="PTHR43434">
    <property type="entry name" value="PHOSPHOGLYCOLATE PHOSPHATASE"/>
    <property type="match status" value="1"/>
</dbReference>
<organism evidence="1 2">
    <name type="scientific">Planobispora takensis</name>
    <dbReference type="NCBI Taxonomy" id="1367882"/>
    <lineage>
        <taxon>Bacteria</taxon>
        <taxon>Bacillati</taxon>
        <taxon>Actinomycetota</taxon>
        <taxon>Actinomycetes</taxon>
        <taxon>Streptosporangiales</taxon>
        <taxon>Streptosporangiaceae</taxon>
        <taxon>Planobispora</taxon>
    </lineage>
</organism>
<sequence length="225" mass="23205">MIELAVLDIAGTTVDEHGDVYVALEEAVRAAGATPGTADIRRWMGAGKREAVTALLSAEQPDRTPAPAVVDAVYADFRERLRAAYGARPPAPLPGVPEAVTTLRAAGIKVALTTGFDREVTGVLLKEIGWDTGFLDAVVCVDDVAAGRPAPYMIFRAMEATGVRDVSRVLTAGDTIRDLQAGTNAGAGIVAGVLTGDLDAATLGGVRHTHLLPSVAAVPALLSLS</sequence>
<dbReference type="GO" id="GO:0008967">
    <property type="term" value="F:phosphoglycolate phosphatase activity"/>
    <property type="evidence" value="ECO:0007669"/>
    <property type="project" value="TreeGrafter"/>
</dbReference>
<gene>
    <name evidence="1" type="ORF">Pta02_58550</name>
</gene>
<keyword evidence="2" id="KW-1185">Reference proteome</keyword>
<accession>A0A8J3WYJ4</accession>
<dbReference type="RefSeq" id="WP_203878125.1">
    <property type="nucleotide sequence ID" value="NZ_BOOK01000043.1"/>
</dbReference>
<dbReference type="Gene3D" id="3.40.50.1000">
    <property type="entry name" value="HAD superfamily/HAD-like"/>
    <property type="match status" value="1"/>
</dbReference>
<dbReference type="Proteomes" id="UP000634476">
    <property type="component" value="Unassembled WGS sequence"/>
</dbReference>
<proteinExistence type="predicted"/>
<dbReference type="Pfam" id="PF00702">
    <property type="entry name" value="Hydrolase"/>
    <property type="match status" value="1"/>
</dbReference>
<dbReference type="GO" id="GO:0005829">
    <property type="term" value="C:cytosol"/>
    <property type="evidence" value="ECO:0007669"/>
    <property type="project" value="TreeGrafter"/>
</dbReference>
<comment type="caution">
    <text evidence="1">The sequence shown here is derived from an EMBL/GenBank/DDBJ whole genome shotgun (WGS) entry which is preliminary data.</text>
</comment>
<reference evidence="1" key="1">
    <citation type="submission" date="2021-01" db="EMBL/GenBank/DDBJ databases">
        <title>Whole genome shotgun sequence of Planobispora takensis NBRC 109077.</title>
        <authorList>
            <person name="Komaki H."/>
            <person name="Tamura T."/>
        </authorList>
    </citation>
    <scope>NUCLEOTIDE SEQUENCE</scope>
    <source>
        <strain evidence="1">NBRC 109077</strain>
    </source>
</reference>
<dbReference type="InterPro" id="IPR023214">
    <property type="entry name" value="HAD_sf"/>
</dbReference>
<dbReference type="EMBL" id="BOOK01000043">
    <property type="protein sequence ID" value="GII03847.1"/>
    <property type="molecule type" value="Genomic_DNA"/>
</dbReference>
<dbReference type="SFLD" id="SFLDG01129">
    <property type="entry name" value="C1.5:_HAD__Beta-PGM__Phosphata"/>
    <property type="match status" value="1"/>
</dbReference>
<protein>
    <submittedName>
        <fullName evidence="1">Phosphonoacetaldehyde hydrolase</fullName>
    </submittedName>
</protein>
<dbReference type="AlphaFoldDB" id="A0A8J3WYJ4"/>
<dbReference type="NCBIfam" id="TIGR03351">
    <property type="entry name" value="PhnX-like"/>
    <property type="match status" value="1"/>
</dbReference>
<evidence type="ECO:0000313" key="2">
    <source>
        <dbReference type="Proteomes" id="UP000634476"/>
    </source>
</evidence>
<evidence type="ECO:0000313" key="1">
    <source>
        <dbReference type="EMBL" id="GII03847.1"/>
    </source>
</evidence>
<dbReference type="PANTHER" id="PTHR43434:SF19">
    <property type="entry name" value="PHOSPHONOACETALDEHYDE HYDROLASE"/>
    <property type="match status" value="1"/>
</dbReference>
<dbReference type="InterPro" id="IPR050155">
    <property type="entry name" value="HAD-like_hydrolase_sf"/>
</dbReference>
<keyword evidence="1" id="KW-0378">Hydrolase</keyword>
<name>A0A8J3WYJ4_9ACTN</name>
<dbReference type="InterPro" id="IPR022468">
    <property type="entry name" value="PhnX-like"/>
</dbReference>